<protein>
    <submittedName>
        <fullName evidence="1">Uncharacterized protein</fullName>
    </submittedName>
</protein>
<sequence>MPDNGQSIKCTLGKECHVYHFVVSLFNRYNHKTVGYFTAVDLSEVIQNSLIDDDHLNVINNREMNQSLNQPYLSDRVVPINLLDGYITTNRILHGQQSTLHETFCCEYKIRQMSNKVHSSMELDLWSFTLLRADRIHKRKGEGVALFIKNATPFAIIDSVSHEIEMRELVSCRFKCKRQELLIGLVYLSPSCDVNEVLPISPNT</sequence>
<organism evidence="1 2">
    <name type="scientific">Schistosoma curassoni</name>
    <dbReference type="NCBI Taxonomy" id="6186"/>
    <lineage>
        <taxon>Eukaryota</taxon>
        <taxon>Metazoa</taxon>
        <taxon>Spiralia</taxon>
        <taxon>Lophotrochozoa</taxon>
        <taxon>Platyhelminthes</taxon>
        <taxon>Trematoda</taxon>
        <taxon>Digenea</taxon>
        <taxon>Strigeidida</taxon>
        <taxon>Schistosomatoidea</taxon>
        <taxon>Schistosomatidae</taxon>
        <taxon>Schistosoma</taxon>
    </lineage>
</organism>
<dbReference type="Proteomes" id="UP000279833">
    <property type="component" value="Unassembled WGS sequence"/>
</dbReference>
<reference evidence="1 2" key="1">
    <citation type="submission" date="2018-11" db="EMBL/GenBank/DDBJ databases">
        <authorList>
            <consortium name="Pathogen Informatics"/>
        </authorList>
    </citation>
    <scope>NUCLEOTIDE SEQUENCE [LARGE SCALE GENOMIC DNA]</scope>
    <source>
        <strain>Dakar</strain>
        <strain evidence="2">Senegal</strain>
    </source>
</reference>
<dbReference type="AlphaFoldDB" id="A0A3P8EQQ4"/>
<evidence type="ECO:0000313" key="1">
    <source>
        <dbReference type="EMBL" id="VDP66287.1"/>
    </source>
</evidence>
<gene>
    <name evidence="1" type="ORF">SCUD_LOCUS18592</name>
</gene>
<name>A0A3P8EQQ4_9TREM</name>
<dbReference type="EMBL" id="UZAK01041231">
    <property type="protein sequence ID" value="VDP66287.1"/>
    <property type="molecule type" value="Genomic_DNA"/>
</dbReference>
<keyword evidence="2" id="KW-1185">Reference proteome</keyword>
<accession>A0A3P8EQQ4</accession>
<evidence type="ECO:0000313" key="2">
    <source>
        <dbReference type="Proteomes" id="UP000279833"/>
    </source>
</evidence>
<proteinExistence type="predicted"/>